<evidence type="ECO:0000313" key="2">
    <source>
        <dbReference type="EMBL" id="KAG6402190.1"/>
    </source>
</evidence>
<dbReference type="Proteomes" id="UP000298416">
    <property type="component" value="Unassembled WGS sequence"/>
</dbReference>
<keyword evidence="1" id="KW-0472">Membrane</keyword>
<dbReference type="InterPro" id="IPR045284">
    <property type="entry name" value="At2g27730-like"/>
</dbReference>
<keyword evidence="1" id="KW-0812">Transmembrane</keyword>
<dbReference type="EMBL" id="PNBA02000014">
    <property type="protein sequence ID" value="KAG6402190.1"/>
    <property type="molecule type" value="Genomic_DNA"/>
</dbReference>
<organism evidence="2">
    <name type="scientific">Salvia splendens</name>
    <name type="common">Scarlet sage</name>
    <dbReference type="NCBI Taxonomy" id="180675"/>
    <lineage>
        <taxon>Eukaryota</taxon>
        <taxon>Viridiplantae</taxon>
        <taxon>Streptophyta</taxon>
        <taxon>Embryophyta</taxon>
        <taxon>Tracheophyta</taxon>
        <taxon>Spermatophyta</taxon>
        <taxon>Magnoliopsida</taxon>
        <taxon>eudicotyledons</taxon>
        <taxon>Gunneridae</taxon>
        <taxon>Pentapetalae</taxon>
        <taxon>asterids</taxon>
        <taxon>lamiids</taxon>
        <taxon>Lamiales</taxon>
        <taxon>Lamiaceae</taxon>
        <taxon>Nepetoideae</taxon>
        <taxon>Mentheae</taxon>
        <taxon>Salviinae</taxon>
        <taxon>Salvia</taxon>
        <taxon>Salvia subgen. Calosphace</taxon>
        <taxon>core Calosphace</taxon>
    </lineage>
</organism>
<protein>
    <submittedName>
        <fullName evidence="2">Uncharacterized protein</fullName>
    </submittedName>
</protein>
<dbReference type="AlphaFoldDB" id="A0A8X8WWA0"/>
<evidence type="ECO:0000256" key="1">
    <source>
        <dbReference type="SAM" id="Phobius"/>
    </source>
</evidence>
<sequence>MAQRSVVSCSKLCRLMKSSGRSSLRYFSESKGRVLSEEERAVETVYIQKMEREKLEKLRKKKWEQERADKNKSERMKNLLVMFLNKSGTNWGVFFVFFTFSFARRPRKVLTRCEAGWMARELVRF</sequence>
<gene>
    <name evidence="2" type="ORF">SASPL_139065</name>
</gene>
<name>A0A8X8WWA0_SALSN</name>
<evidence type="ECO:0000313" key="3">
    <source>
        <dbReference type="Proteomes" id="UP000298416"/>
    </source>
</evidence>
<keyword evidence="3" id="KW-1185">Reference proteome</keyword>
<dbReference type="PANTHER" id="PTHR33878">
    <property type="entry name" value="OS08G0559000 PROTEIN"/>
    <property type="match status" value="1"/>
</dbReference>
<dbReference type="PANTHER" id="PTHR33878:SF4">
    <property type="entry name" value="OS08G0558900 PROTEIN"/>
    <property type="match status" value="1"/>
</dbReference>
<keyword evidence="1" id="KW-1133">Transmembrane helix</keyword>
<proteinExistence type="predicted"/>
<feature type="transmembrane region" description="Helical" evidence="1">
    <location>
        <begin position="79"/>
        <end position="103"/>
    </location>
</feature>
<comment type="caution">
    <text evidence="2">The sequence shown here is derived from an EMBL/GenBank/DDBJ whole genome shotgun (WGS) entry which is preliminary data.</text>
</comment>
<reference evidence="2" key="1">
    <citation type="submission" date="2018-01" db="EMBL/GenBank/DDBJ databases">
        <authorList>
            <person name="Mao J.F."/>
        </authorList>
    </citation>
    <scope>NUCLEOTIDE SEQUENCE</scope>
    <source>
        <strain evidence="2">Huo1</strain>
        <tissue evidence="2">Leaf</tissue>
    </source>
</reference>
<accession>A0A8X8WWA0</accession>
<reference evidence="2" key="2">
    <citation type="submission" date="2020-08" db="EMBL/GenBank/DDBJ databases">
        <title>Plant Genome Project.</title>
        <authorList>
            <person name="Zhang R.-G."/>
        </authorList>
    </citation>
    <scope>NUCLEOTIDE SEQUENCE</scope>
    <source>
        <strain evidence="2">Huo1</strain>
        <tissue evidence="2">Leaf</tissue>
    </source>
</reference>